<dbReference type="RefSeq" id="WP_119349817.1">
    <property type="nucleotide sequence ID" value="NZ_QWET01000006.1"/>
</dbReference>
<dbReference type="OrthoDB" id="8737820at2"/>
<dbReference type="Pfam" id="PF18962">
    <property type="entry name" value="Por_Secre_tail"/>
    <property type="match status" value="1"/>
</dbReference>
<name>A0A399D1U6_9BACT</name>
<sequence>MKNLNIKFIILLMSFLSVWITSQGQRIFPGAVGYGTETRGAYGSEVEPIVLTVDTLYAGVLQTGTYSGSFQWAVTQTYPRIVVFEVGGVIDYSSGAARWFEITSPYINIYGQTAPDPGITIKSMAVYFNSHDLLMQNIAIRYGDYLRPDGTVDVEDCFTALSGSYNIVLDHCSFSWGSDELFGVYSGNFTISNCLLYEALHYSYHANESAPNEPEAHGFGAIVRSPIRASIYNNLFGWFTNRFPHIITDSVIYINNYATGYALTGVDVSAAATGNNGAFIGNNFYPTPSMTDSKSEYFSYWRMGLNTSSTIYMNDNNCIRKDSGFTERQCVFSYMPSTNVDAIFTDNSASNVLDISEYNIVPADDVIDSVLVNSGSRPWNRDYFDSLAIVKLKAGEQDYLNSPRAQPAKAYNLSVLDGLLTRDGNMLNGYDFSANNVSFTVNSTSINLTTNTTNQSQVLSAINAQLPSGTEAIDHPNPLCHHIIIQTTSAGANQQIVIGGDASVFGIANGTYVGQDAPYIELNYTPTRHTLGIPSNPHCDGDNDGYTNIEEWAYALMNSTFVADTTCADTTTTDTTLVKIAYVTSNRVMDTTATSTDNDTIIRMLRADENLDVTVFAVADNATVDFTGYDVAIIQESFGSTADILKPTGSAGLENIHIPFIYNKVYALRDNRAVDTGGGTSADISSLSITVDPSFQSNELFDSITFTNNAFDVFHSTANDNGGDGTKSLNYTYGLSLSDTTSLLGTATGITDTTHSIFINDLDSGAQIGSEVLQARMIAFGMNFGAISADYGTNMTSNGLRLWHNAVYSLAGLNDTVPAVPDTTNIQVAYITYNKTMDTSATAVTNDTIIGLLEADDNFDVTVFAVGSDSTISLSGFDIAVVQESFSSLADILKPTGSAGLANINIPFIYNKVYALQNNRAVSSGGGSSGDASGLAITVSPAHQSNELFNGISFTNNEFSVFDTTASDYGGVGTKALNYTYNLTISDTTTLIGTVSEITDTTNSIFLNDIPAGTTVGSETLSARMIAFGMNFGAMSKDYGTNITSAGITLWRNAFYSLAGLTVPTTPVTSLKSAQLNYVAEKEVEEAMIKVYPNPVNDKLNISANDKISKVLMYDLLGTKILEITPQSNNSQIDLHGMPPGTYILKIKTGNRLELHKILKR</sequence>
<dbReference type="InterPro" id="IPR011050">
    <property type="entry name" value="Pectin_lyase_fold/virulence"/>
</dbReference>
<organism evidence="4 5">
    <name type="scientific">Mariniphaga sediminis</name>
    <dbReference type="NCBI Taxonomy" id="1628158"/>
    <lineage>
        <taxon>Bacteria</taxon>
        <taxon>Pseudomonadati</taxon>
        <taxon>Bacteroidota</taxon>
        <taxon>Bacteroidia</taxon>
        <taxon>Marinilabiliales</taxon>
        <taxon>Prolixibacteraceae</taxon>
        <taxon>Mariniphaga</taxon>
    </lineage>
</organism>
<dbReference type="InterPro" id="IPR052063">
    <property type="entry name" value="Polysaccharide_Lyase_1"/>
</dbReference>
<dbReference type="NCBIfam" id="TIGR04183">
    <property type="entry name" value="Por_Secre_tail"/>
    <property type="match status" value="1"/>
</dbReference>
<keyword evidence="2" id="KW-0325">Glycoprotein</keyword>
<dbReference type="PANTHER" id="PTHR42970">
    <property type="entry name" value="PECTATE LYASE C-RELATED"/>
    <property type="match status" value="1"/>
</dbReference>
<dbReference type="AlphaFoldDB" id="A0A399D1U6"/>
<accession>A0A399D1U6</accession>
<comment type="caution">
    <text evidence="4">The sequence shown here is derived from an EMBL/GenBank/DDBJ whole genome shotgun (WGS) entry which is preliminary data.</text>
</comment>
<dbReference type="SUPFAM" id="SSF51126">
    <property type="entry name" value="Pectin lyase-like"/>
    <property type="match status" value="1"/>
</dbReference>
<proteinExistence type="predicted"/>
<keyword evidence="5" id="KW-1185">Reference proteome</keyword>
<evidence type="ECO:0000313" key="4">
    <source>
        <dbReference type="EMBL" id="RIH65436.1"/>
    </source>
</evidence>
<evidence type="ECO:0000313" key="5">
    <source>
        <dbReference type="Proteomes" id="UP000266441"/>
    </source>
</evidence>
<evidence type="ECO:0000256" key="1">
    <source>
        <dbReference type="ARBA" id="ARBA00022723"/>
    </source>
</evidence>
<dbReference type="PANTHER" id="PTHR42970:SF1">
    <property type="entry name" value="PECTATE LYASE C-RELATED"/>
    <property type="match status" value="1"/>
</dbReference>
<dbReference type="InterPro" id="IPR026444">
    <property type="entry name" value="Secre_tail"/>
</dbReference>
<gene>
    <name evidence="4" type="ORF">D1164_09945</name>
</gene>
<evidence type="ECO:0000259" key="3">
    <source>
        <dbReference type="Pfam" id="PF18962"/>
    </source>
</evidence>
<dbReference type="InterPro" id="IPR012334">
    <property type="entry name" value="Pectin_lyas_fold"/>
</dbReference>
<dbReference type="Proteomes" id="UP000266441">
    <property type="component" value="Unassembled WGS sequence"/>
</dbReference>
<dbReference type="Gene3D" id="2.160.20.10">
    <property type="entry name" value="Single-stranded right-handed beta-helix, Pectin lyase-like"/>
    <property type="match status" value="1"/>
</dbReference>
<evidence type="ECO:0000256" key="2">
    <source>
        <dbReference type="ARBA" id="ARBA00023180"/>
    </source>
</evidence>
<reference evidence="4 5" key="1">
    <citation type="journal article" date="2015" name="Int. J. Syst. Evol. Microbiol.">
        <title>Mariniphaga sediminis sp. nov., isolated from coastal sediment.</title>
        <authorList>
            <person name="Wang F.Q."/>
            <person name="Shen Q.Y."/>
            <person name="Chen G.J."/>
            <person name="Du Z.J."/>
        </authorList>
    </citation>
    <scope>NUCLEOTIDE SEQUENCE [LARGE SCALE GENOMIC DNA]</scope>
    <source>
        <strain evidence="4 5">SY21</strain>
    </source>
</reference>
<dbReference type="GO" id="GO:0046872">
    <property type="term" value="F:metal ion binding"/>
    <property type="evidence" value="ECO:0007669"/>
    <property type="project" value="UniProtKB-KW"/>
</dbReference>
<feature type="domain" description="Secretion system C-terminal sorting" evidence="3">
    <location>
        <begin position="1091"/>
        <end position="1158"/>
    </location>
</feature>
<keyword evidence="1" id="KW-0479">Metal-binding</keyword>
<dbReference type="EMBL" id="QWET01000006">
    <property type="protein sequence ID" value="RIH65436.1"/>
    <property type="molecule type" value="Genomic_DNA"/>
</dbReference>
<protein>
    <submittedName>
        <fullName evidence="4">T9SS C-terminal target domain-containing protein</fullName>
    </submittedName>
</protein>